<evidence type="ECO:0000313" key="1">
    <source>
        <dbReference type="EMBL" id="MCA5005083.1"/>
    </source>
</evidence>
<reference evidence="1" key="1">
    <citation type="submission" date="2020-10" db="EMBL/GenBank/DDBJ databases">
        <authorList>
            <person name="Lu T."/>
            <person name="Wang Q."/>
            <person name="Han X."/>
        </authorList>
    </citation>
    <scope>NUCLEOTIDE SEQUENCE</scope>
    <source>
        <strain evidence="1">WQ 366</strain>
    </source>
</reference>
<dbReference type="RefSeq" id="WP_225552482.1">
    <property type="nucleotide sequence ID" value="NZ_JADEYP010000012.1"/>
</dbReference>
<dbReference type="EMBL" id="JADEYP010000012">
    <property type="protein sequence ID" value="MCA5005083.1"/>
    <property type="molecule type" value="Genomic_DNA"/>
</dbReference>
<dbReference type="Pfam" id="PF08238">
    <property type="entry name" value="Sel1"/>
    <property type="match status" value="4"/>
</dbReference>
<comment type="caution">
    <text evidence="1">The sequence shown here is derived from an EMBL/GenBank/DDBJ whole genome shotgun (WGS) entry which is preliminary data.</text>
</comment>
<evidence type="ECO:0000313" key="2">
    <source>
        <dbReference type="Proteomes" id="UP001165302"/>
    </source>
</evidence>
<dbReference type="SUPFAM" id="SSF81901">
    <property type="entry name" value="HCP-like"/>
    <property type="match status" value="1"/>
</dbReference>
<dbReference type="InterPro" id="IPR032774">
    <property type="entry name" value="WG_beta_rep"/>
</dbReference>
<protein>
    <submittedName>
        <fullName evidence="1">SEL1-like repeat protein</fullName>
    </submittedName>
</protein>
<accession>A0ABS7Z4I7</accession>
<dbReference type="Pfam" id="PF14903">
    <property type="entry name" value="WG_beta_rep"/>
    <property type="match status" value="1"/>
</dbReference>
<gene>
    <name evidence="1" type="ORF">IPZ78_07945</name>
</gene>
<dbReference type="SMART" id="SM00671">
    <property type="entry name" value="SEL1"/>
    <property type="match status" value="4"/>
</dbReference>
<keyword evidence="2" id="KW-1185">Reference proteome</keyword>
<dbReference type="PANTHER" id="PTHR11102:SF160">
    <property type="entry name" value="ERAD-ASSOCIATED E3 UBIQUITIN-PROTEIN LIGASE COMPONENT HRD3"/>
    <property type="match status" value="1"/>
</dbReference>
<dbReference type="PANTHER" id="PTHR11102">
    <property type="entry name" value="SEL-1-LIKE PROTEIN"/>
    <property type="match status" value="1"/>
</dbReference>
<dbReference type="InterPro" id="IPR006597">
    <property type="entry name" value="Sel1-like"/>
</dbReference>
<dbReference type="Proteomes" id="UP001165302">
    <property type="component" value="Unassembled WGS sequence"/>
</dbReference>
<dbReference type="Gene3D" id="1.25.40.10">
    <property type="entry name" value="Tetratricopeptide repeat domain"/>
    <property type="match status" value="1"/>
</dbReference>
<name>A0ABS7Z4I7_9SPHI</name>
<dbReference type="InterPro" id="IPR011990">
    <property type="entry name" value="TPR-like_helical_dom_sf"/>
</dbReference>
<dbReference type="InterPro" id="IPR050767">
    <property type="entry name" value="Sel1_AlgK"/>
</dbReference>
<sequence>MAHRIYIYNIDLPTGSSFPHYLGEWNYEIPPLLLPLFSSNIRSKGEILYADKVQGVSNLRRFYDLLAEVYQLTYKKVFNEPVDVMFDFLENLPYDTFQIDGTDVFNMNEEKHSQQAKDWGIQIKKQVDIIEKAIDERSLKPLDEYLKTFGYISFLEALQTDWINYGLGYWNDDAYKNDHIEIFTENGFEGVRDMKNNIIVQPIYQEIYAFENNIAVAKKEDKYGYINSKGFEITPTQFDDAFDALQIFYGDIKDNDYEFHTLVGVVEQDDKYGLLDLISNTILIPITYEDLEYLYGNCFNELQNGLYYLVDHENELVVHEGSENKFEFCNYRLFFTKIKCSSKRKYFSSNGTFLGEYIEDMVEDLPYEHYYIRPNKFQKKIQIIKPDGSLLDTEIDNIIPLDKYETLAYKKIGEWFIYNLKEQNHVTISSKITNIIVDYFSDEFPNSYILQTDAGTGFFDAKQQIWLIPVDKEIQKITMVYSRIFSIQRKSGFTYWDGNTNTTSEIYDYISEAIDTESHKILLYKNDTIYALSLDDKLVEIPKEEMGRLYQNRYNLRGKDNQFFNAFYEKWKAKLGEDYFQYYDNDSLYDMAKEYIKHEKLDQAVPILRLGVRRGDERMMYDLAGIYSDENNSEFFNLTEAIELYTKSSELGHAFAANDLGYHLQNGIGCAQDIHKAIEYYEKAAQQGNGLALSNLGDLYFHGECVEQDYDKALDYYLKAQKKFYFNNQKITEIYYQKGEFNKVIPLLKKDIDEEFSPIYYGIMYENGFCLKENVNKAIKYYEKALEIAMYEHAIQRLLFHYRKDSPFANEIRFQELLALAKENDIEINREELGLEPVKKDSFLKRFFK</sequence>
<organism evidence="1 2">
    <name type="scientific">Sphingobacterium bovistauri</name>
    <dbReference type="NCBI Taxonomy" id="2781959"/>
    <lineage>
        <taxon>Bacteria</taxon>
        <taxon>Pseudomonadati</taxon>
        <taxon>Bacteroidota</taxon>
        <taxon>Sphingobacteriia</taxon>
        <taxon>Sphingobacteriales</taxon>
        <taxon>Sphingobacteriaceae</taxon>
        <taxon>Sphingobacterium</taxon>
    </lineage>
</organism>
<proteinExistence type="predicted"/>